<comment type="caution">
    <text evidence="6">Lacks conserved residue(s) required for the propagation of feature annotation.</text>
</comment>
<reference evidence="11" key="2">
    <citation type="submission" date="2025-08" db="UniProtKB">
        <authorList>
            <consortium name="Ensembl"/>
        </authorList>
    </citation>
    <scope>IDENTIFICATION</scope>
</reference>
<feature type="disulfide bond" evidence="6">
    <location>
        <begin position="85"/>
        <end position="100"/>
    </location>
</feature>
<name>A0A3P8SKU9_AMPPE</name>
<evidence type="ECO:0000259" key="10">
    <source>
        <dbReference type="PROSITE" id="PS50050"/>
    </source>
</evidence>
<dbReference type="GeneTree" id="ENSGT00950000183126"/>
<evidence type="ECO:0000313" key="12">
    <source>
        <dbReference type="Proteomes" id="UP000265080"/>
    </source>
</evidence>
<dbReference type="Proteomes" id="UP000265080">
    <property type="component" value="Chromosome 20"/>
</dbReference>
<feature type="chain" id="PRO_5018059035" evidence="8">
    <location>
        <begin position="21"/>
        <end position="321"/>
    </location>
</feature>
<dbReference type="GO" id="GO:0097049">
    <property type="term" value="P:motor neuron apoptotic process"/>
    <property type="evidence" value="ECO:0007669"/>
    <property type="project" value="TreeGrafter"/>
</dbReference>
<feature type="domain" description="TNFR-Cys" evidence="10">
    <location>
        <begin position="84"/>
        <end position="127"/>
    </location>
</feature>
<feature type="repeat" description="TNFR-Cys" evidence="6">
    <location>
        <begin position="84"/>
        <end position="127"/>
    </location>
</feature>
<dbReference type="PANTHER" id="PTHR46874">
    <property type="entry name" value="TUMOR NECROSIS FACTOR RECEPTOR SUPERFAMILY MEMBER 6"/>
    <property type="match status" value="1"/>
</dbReference>
<reference evidence="11" key="3">
    <citation type="submission" date="2025-09" db="UniProtKB">
        <authorList>
            <consortium name="Ensembl"/>
        </authorList>
    </citation>
    <scope>IDENTIFICATION</scope>
</reference>
<dbReference type="GO" id="GO:0005031">
    <property type="term" value="F:tumor necrosis factor receptor activity"/>
    <property type="evidence" value="ECO:0007669"/>
    <property type="project" value="TreeGrafter"/>
</dbReference>
<evidence type="ECO:0000256" key="7">
    <source>
        <dbReference type="SAM" id="Phobius"/>
    </source>
</evidence>
<dbReference type="SUPFAM" id="SSF57586">
    <property type="entry name" value="TNF receptor-like"/>
    <property type="match status" value="2"/>
</dbReference>
<dbReference type="Gene3D" id="2.10.50.10">
    <property type="entry name" value="Tumor Necrosis Factor Receptor, subunit A, domain 2"/>
    <property type="match status" value="2"/>
</dbReference>
<proteinExistence type="predicted"/>
<dbReference type="SUPFAM" id="SSF47986">
    <property type="entry name" value="DEATH domain"/>
    <property type="match status" value="1"/>
</dbReference>
<dbReference type="GO" id="GO:0043066">
    <property type="term" value="P:negative regulation of apoptotic process"/>
    <property type="evidence" value="ECO:0007669"/>
    <property type="project" value="TreeGrafter"/>
</dbReference>
<keyword evidence="3" id="KW-0677">Repeat</keyword>
<organism evidence="11 12">
    <name type="scientific">Amphiprion percula</name>
    <name type="common">Orange clownfish</name>
    <name type="synonym">Lutjanus percula</name>
    <dbReference type="NCBI Taxonomy" id="161767"/>
    <lineage>
        <taxon>Eukaryota</taxon>
        <taxon>Metazoa</taxon>
        <taxon>Chordata</taxon>
        <taxon>Craniata</taxon>
        <taxon>Vertebrata</taxon>
        <taxon>Euteleostomi</taxon>
        <taxon>Actinopterygii</taxon>
        <taxon>Neopterygii</taxon>
        <taxon>Teleostei</taxon>
        <taxon>Neoteleostei</taxon>
        <taxon>Acanthomorphata</taxon>
        <taxon>Ovalentaria</taxon>
        <taxon>Pomacentridae</taxon>
        <taxon>Amphiprion</taxon>
    </lineage>
</organism>
<dbReference type="Ensembl" id="ENSAPET00000013132.1">
    <property type="protein sequence ID" value="ENSAPEP00000012792.1"/>
    <property type="gene ID" value="ENSAPEG00000009120.1"/>
</dbReference>
<feature type="domain" description="Death" evidence="9">
    <location>
        <begin position="240"/>
        <end position="309"/>
    </location>
</feature>
<dbReference type="GO" id="GO:0045121">
    <property type="term" value="C:membrane raft"/>
    <property type="evidence" value="ECO:0007669"/>
    <property type="project" value="TreeGrafter"/>
</dbReference>
<dbReference type="InterPro" id="IPR001368">
    <property type="entry name" value="TNFR/NGFR_Cys_rich_reg"/>
</dbReference>
<reference evidence="11 12" key="1">
    <citation type="submission" date="2018-03" db="EMBL/GenBank/DDBJ databases">
        <title>Finding Nemo's genes: A chromosome-scale reference assembly of the genome of the orange clownfish Amphiprion percula.</title>
        <authorList>
            <person name="Lehmann R."/>
        </authorList>
    </citation>
    <scope>NUCLEOTIDE SEQUENCE</scope>
</reference>
<keyword evidence="2 8" id="KW-0732">Signal</keyword>
<dbReference type="SMART" id="SM00208">
    <property type="entry name" value="TNFR"/>
    <property type="match status" value="3"/>
</dbReference>
<dbReference type="PROSITE" id="PS50050">
    <property type="entry name" value="TNFR_NGFR_2"/>
    <property type="match status" value="2"/>
</dbReference>
<keyword evidence="5" id="KW-0325">Glycoprotein</keyword>
<evidence type="ECO:0000256" key="3">
    <source>
        <dbReference type="ARBA" id="ARBA00022737"/>
    </source>
</evidence>
<feature type="signal peptide" evidence="8">
    <location>
        <begin position="1"/>
        <end position="20"/>
    </location>
</feature>
<dbReference type="OMA" id="RDTKCRC"/>
<dbReference type="GO" id="GO:0006924">
    <property type="term" value="P:activation-induced cell death of T cells"/>
    <property type="evidence" value="ECO:0007669"/>
    <property type="project" value="TreeGrafter"/>
</dbReference>
<keyword evidence="12" id="KW-1185">Reference proteome</keyword>
<dbReference type="CDD" id="cd13423">
    <property type="entry name" value="TNFRSF6_teleost"/>
    <property type="match status" value="1"/>
</dbReference>
<evidence type="ECO:0000256" key="8">
    <source>
        <dbReference type="SAM" id="SignalP"/>
    </source>
</evidence>
<dbReference type="InterPro" id="IPR034055">
    <property type="entry name" value="TNFRSF6_N_teleost"/>
</dbReference>
<keyword evidence="7" id="KW-1133">Transmembrane helix</keyword>
<sequence length="321" mass="35842">MLMRAPALFTILLFLHVSLAFSSASPQPEMSASPGSLKEIFRRRRQACADGTYLNDEKTCCRCAAGQRVKKHCTTNPQDGQCELCEPGTYNDAPNFQETCQPCTSCSQDNANLEEDSPCSPARDTKCRCKSGHFCDRGVGMCKVCHPCKTCEYGVKKECTDTSDTECHEKSRVVIITVSVIAVLAVAGAVIGGFLFWKKRKEMKRDPVPAPAPDPAEEMPLIRDLQPFLPDIAEELGWKDMKDVAQRSGMKLARIDACERDYPRDSQEQTHQLLRKYVEEHGRNASEDLLQTLKRSGKKDKAEKIREILCRDNQDGQNSSA</sequence>
<dbReference type="Pfam" id="PF00531">
    <property type="entry name" value="Death"/>
    <property type="match status" value="1"/>
</dbReference>
<keyword evidence="7" id="KW-0812">Transmembrane</keyword>
<evidence type="ECO:0000256" key="6">
    <source>
        <dbReference type="PROSITE-ProRule" id="PRU00206"/>
    </source>
</evidence>
<dbReference type="GO" id="GO:0097192">
    <property type="term" value="P:extrinsic apoptotic signaling pathway in absence of ligand"/>
    <property type="evidence" value="ECO:0007669"/>
    <property type="project" value="TreeGrafter"/>
</dbReference>
<keyword evidence="1" id="KW-0053">Apoptosis</keyword>
<dbReference type="InterPro" id="IPR000488">
    <property type="entry name" value="Death_dom"/>
</dbReference>
<feature type="domain" description="TNFR-Cys" evidence="10">
    <location>
        <begin position="128"/>
        <end position="167"/>
    </location>
</feature>
<dbReference type="GO" id="GO:0009897">
    <property type="term" value="C:external side of plasma membrane"/>
    <property type="evidence" value="ECO:0007669"/>
    <property type="project" value="TreeGrafter"/>
</dbReference>
<dbReference type="PANTHER" id="PTHR46874:SF1">
    <property type="entry name" value="TUMOR NECROSIS FACTOR RECEPTOR SUPERFAMILY MEMBER 6"/>
    <property type="match status" value="1"/>
</dbReference>
<dbReference type="Gene3D" id="1.10.533.10">
    <property type="entry name" value="Death Domain, Fas"/>
    <property type="match status" value="1"/>
</dbReference>
<evidence type="ECO:0000256" key="2">
    <source>
        <dbReference type="ARBA" id="ARBA00022729"/>
    </source>
</evidence>
<keyword evidence="4 6" id="KW-1015">Disulfide bond</keyword>
<dbReference type="AlphaFoldDB" id="A0A3P8SKU9"/>
<evidence type="ECO:0000256" key="5">
    <source>
        <dbReference type="ARBA" id="ARBA00023180"/>
    </source>
</evidence>
<accession>A0A3P8SKU9</accession>
<evidence type="ECO:0000259" key="9">
    <source>
        <dbReference type="PROSITE" id="PS50017"/>
    </source>
</evidence>
<feature type="repeat" description="TNFR-Cys" evidence="6">
    <location>
        <begin position="128"/>
        <end position="167"/>
    </location>
</feature>
<feature type="transmembrane region" description="Helical" evidence="7">
    <location>
        <begin position="173"/>
        <end position="197"/>
    </location>
</feature>
<dbReference type="Pfam" id="PF00020">
    <property type="entry name" value="TNFR_c6"/>
    <property type="match status" value="2"/>
</dbReference>
<dbReference type="GO" id="GO:0031265">
    <property type="term" value="C:CD95 death-inducing signaling complex"/>
    <property type="evidence" value="ECO:0007669"/>
    <property type="project" value="TreeGrafter"/>
</dbReference>
<dbReference type="GO" id="GO:0032872">
    <property type="term" value="P:regulation of stress-activated MAPK cascade"/>
    <property type="evidence" value="ECO:0007669"/>
    <property type="project" value="TreeGrafter"/>
</dbReference>
<dbReference type="InterPro" id="IPR011029">
    <property type="entry name" value="DEATH-like_dom_sf"/>
</dbReference>
<evidence type="ECO:0000313" key="11">
    <source>
        <dbReference type="Ensembl" id="ENSAPEP00000012792.1"/>
    </source>
</evidence>
<dbReference type="GO" id="GO:0097527">
    <property type="term" value="P:necroptotic signaling pathway"/>
    <property type="evidence" value="ECO:0007669"/>
    <property type="project" value="TreeGrafter"/>
</dbReference>
<evidence type="ECO:0000256" key="4">
    <source>
        <dbReference type="ARBA" id="ARBA00023157"/>
    </source>
</evidence>
<evidence type="ECO:0000256" key="1">
    <source>
        <dbReference type="ARBA" id="ARBA00022703"/>
    </source>
</evidence>
<dbReference type="STRING" id="161767.ENSAPEP00000012792"/>
<dbReference type="SMART" id="SM00005">
    <property type="entry name" value="DEATH"/>
    <property type="match status" value="1"/>
</dbReference>
<protein>
    <submittedName>
        <fullName evidence="11">Uncharacterized protein</fullName>
    </submittedName>
</protein>
<keyword evidence="7" id="KW-0472">Membrane</keyword>
<dbReference type="PROSITE" id="PS50017">
    <property type="entry name" value="DEATH_DOMAIN"/>
    <property type="match status" value="1"/>
</dbReference>